<feature type="transmembrane region" description="Helical" evidence="6">
    <location>
        <begin position="112"/>
        <end position="133"/>
    </location>
</feature>
<keyword evidence="9" id="KW-1185">Reference proteome</keyword>
<evidence type="ECO:0000313" key="9">
    <source>
        <dbReference type="Proteomes" id="UP000318405"/>
    </source>
</evidence>
<proteinExistence type="predicted"/>
<evidence type="ECO:0000259" key="7">
    <source>
        <dbReference type="Pfam" id="PF00482"/>
    </source>
</evidence>
<evidence type="ECO:0000256" key="5">
    <source>
        <dbReference type="ARBA" id="ARBA00023136"/>
    </source>
</evidence>
<dbReference type="Pfam" id="PF00482">
    <property type="entry name" value="T2SSF"/>
    <property type="match status" value="1"/>
</dbReference>
<organism evidence="8 9">
    <name type="scientific">Verticiella sediminum</name>
    <dbReference type="NCBI Taxonomy" id="1247510"/>
    <lineage>
        <taxon>Bacteria</taxon>
        <taxon>Pseudomonadati</taxon>
        <taxon>Pseudomonadota</taxon>
        <taxon>Betaproteobacteria</taxon>
        <taxon>Burkholderiales</taxon>
        <taxon>Alcaligenaceae</taxon>
        <taxon>Verticiella</taxon>
    </lineage>
</organism>
<reference evidence="8 9" key="1">
    <citation type="submission" date="2019-07" db="EMBL/GenBank/DDBJ databases">
        <title>Qingshengfaniella alkalisoli gen. nov., sp. nov., isolated from saline soil.</title>
        <authorList>
            <person name="Xu L."/>
            <person name="Huang X.-X."/>
            <person name="Sun J.-Q."/>
        </authorList>
    </citation>
    <scope>NUCLEOTIDE SEQUENCE [LARGE SCALE GENOMIC DNA]</scope>
    <source>
        <strain evidence="8 9">DSM 27279</strain>
    </source>
</reference>
<comment type="subcellular location">
    <subcellularLocation>
        <location evidence="1">Cell membrane</location>
        <topology evidence="1">Multi-pass membrane protein</topology>
    </subcellularLocation>
</comment>
<name>A0A556AQ22_9BURK</name>
<dbReference type="AlphaFoldDB" id="A0A556AQ22"/>
<evidence type="ECO:0000256" key="4">
    <source>
        <dbReference type="ARBA" id="ARBA00022989"/>
    </source>
</evidence>
<dbReference type="InterPro" id="IPR018076">
    <property type="entry name" value="T2SS_GspF_dom"/>
</dbReference>
<dbReference type="PANTHER" id="PTHR35007">
    <property type="entry name" value="INTEGRAL MEMBRANE PROTEIN-RELATED"/>
    <property type="match status" value="1"/>
</dbReference>
<protein>
    <submittedName>
        <fullName evidence="8">Type II secretion system F family protein</fullName>
    </submittedName>
</protein>
<feature type="transmembrane region" description="Helical" evidence="6">
    <location>
        <begin position="48"/>
        <end position="68"/>
    </location>
</feature>
<evidence type="ECO:0000313" key="8">
    <source>
        <dbReference type="EMBL" id="TSH94999.1"/>
    </source>
</evidence>
<dbReference type="GO" id="GO:0005886">
    <property type="term" value="C:plasma membrane"/>
    <property type="evidence" value="ECO:0007669"/>
    <property type="project" value="UniProtKB-SubCell"/>
</dbReference>
<dbReference type="RefSeq" id="WP_143948311.1">
    <property type="nucleotide sequence ID" value="NZ_BAABMB010000002.1"/>
</dbReference>
<dbReference type="PANTHER" id="PTHR35007:SF2">
    <property type="entry name" value="PILUS ASSEMBLE PROTEIN"/>
    <property type="match status" value="1"/>
</dbReference>
<sequence>MWGIVLLCGVAAAALAGLAAVTWRAWPTPPRMAASVALPWWWRWLRPLAWAAAPALALWPSAGARRVAAQRCRDGGLPADFLPAEVVSMARLCGALGACAGAAAAWRFDAALAGGLLCAVLGASAGLLPRLWLREQAQRRRDAIARALPFMLDMTTLCVEGGLNVQGALHVAVEKGPAGPLRDEIAHLLGDIRAGASRLEACRQMAQRIDVPGVRAWVGAMIQAETVGTSLGPLLRVQAEQRRAERFLRAEKRALQAPVKMLFPLIVFIFPCTFIVIAFPIVVKLLAVFGG</sequence>
<evidence type="ECO:0000256" key="2">
    <source>
        <dbReference type="ARBA" id="ARBA00022475"/>
    </source>
</evidence>
<dbReference type="EMBL" id="VLTJ01000022">
    <property type="protein sequence ID" value="TSH94999.1"/>
    <property type="molecule type" value="Genomic_DNA"/>
</dbReference>
<keyword evidence="5 6" id="KW-0472">Membrane</keyword>
<feature type="domain" description="Type II secretion system protein GspF" evidence="7">
    <location>
        <begin position="154"/>
        <end position="277"/>
    </location>
</feature>
<comment type="caution">
    <text evidence="8">The sequence shown here is derived from an EMBL/GenBank/DDBJ whole genome shotgun (WGS) entry which is preliminary data.</text>
</comment>
<dbReference type="Proteomes" id="UP000318405">
    <property type="component" value="Unassembled WGS sequence"/>
</dbReference>
<keyword evidence="3 6" id="KW-0812">Transmembrane</keyword>
<evidence type="ECO:0000256" key="3">
    <source>
        <dbReference type="ARBA" id="ARBA00022692"/>
    </source>
</evidence>
<evidence type="ECO:0000256" key="6">
    <source>
        <dbReference type="SAM" id="Phobius"/>
    </source>
</evidence>
<feature type="transmembrane region" description="Helical" evidence="6">
    <location>
        <begin position="89"/>
        <end position="106"/>
    </location>
</feature>
<keyword evidence="2" id="KW-1003">Cell membrane</keyword>
<gene>
    <name evidence="8" type="ORF">FOZ76_11005</name>
</gene>
<accession>A0A556AQ22</accession>
<dbReference type="OrthoDB" id="9810662at2"/>
<evidence type="ECO:0000256" key="1">
    <source>
        <dbReference type="ARBA" id="ARBA00004651"/>
    </source>
</evidence>
<keyword evidence="4 6" id="KW-1133">Transmembrane helix</keyword>
<feature type="transmembrane region" description="Helical" evidence="6">
    <location>
        <begin position="262"/>
        <end position="283"/>
    </location>
</feature>